<accession>A0A2T7NJJ8</accession>
<dbReference type="EMBL" id="PZQS01000012">
    <property type="protein sequence ID" value="PVD21341.1"/>
    <property type="molecule type" value="Genomic_DNA"/>
</dbReference>
<evidence type="ECO:0000256" key="1">
    <source>
        <dbReference type="SAM" id="MobiDB-lite"/>
    </source>
</evidence>
<gene>
    <name evidence="2" type="ORF">C0Q70_19514</name>
</gene>
<organism evidence="2 3">
    <name type="scientific">Pomacea canaliculata</name>
    <name type="common">Golden apple snail</name>
    <dbReference type="NCBI Taxonomy" id="400727"/>
    <lineage>
        <taxon>Eukaryota</taxon>
        <taxon>Metazoa</taxon>
        <taxon>Spiralia</taxon>
        <taxon>Lophotrochozoa</taxon>
        <taxon>Mollusca</taxon>
        <taxon>Gastropoda</taxon>
        <taxon>Caenogastropoda</taxon>
        <taxon>Architaenioglossa</taxon>
        <taxon>Ampullarioidea</taxon>
        <taxon>Ampullariidae</taxon>
        <taxon>Pomacea</taxon>
    </lineage>
</organism>
<dbReference type="AlphaFoldDB" id="A0A2T7NJJ8"/>
<proteinExistence type="predicted"/>
<feature type="region of interest" description="Disordered" evidence="1">
    <location>
        <begin position="1"/>
        <end position="44"/>
    </location>
</feature>
<name>A0A2T7NJJ8_POMCA</name>
<dbReference type="Proteomes" id="UP000245119">
    <property type="component" value="Linkage Group LG12"/>
</dbReference>
<protein>
    <submittedName>
        <fullName evidence="2">Uncharacterized protein</fullName>
    </submittedName>
</protein>
<feature type="compositionally biased region" description="Acidic residues" evidence="1">
    <location>
        <begin position="1"/>
        <end position="19"/>
    </location>
</feature>
<sequence>MKVEGEEEEDVEEEEEEEGGVQQREAEIGGGSEMFDDRSTNRDEQVEGWALRRYTSADNLNRKRLFAEVREVTERGLGEEETVVLGDGEEMAAMKKEITTEGLEVAMVEEKEEDLKTKGNA</sequence>
<comment type="caution">
    <text evidence="2">The sequence shown here is derived from an EMBL/GenBank/DDBJ whole genome shotgun (WGS) entry which is preliminary data.</text>
</comment>
<evidence type="ECO:0000313" key="2">
    <source>
        <dbReference type="EMBL" id="PVD21341.1"/>
    </source>
</evidence>
<feature type="compositionally biased region" description="Basic and acidic residues" evidence="1">
    <location>
        <begin position="35"/>
        <end position="44"/>
    </location>
</feature>
<reference evidence="2 3" key="1">
    <citation type="submission" date="2018-04" db="EMBL/GenBank/DDBJ databases">
        <title>The genome of golden apple snail Pomacea canaliculata provides insight into stress tolerance and invasive adaptation.</title>
        <authorList>
            <person name="Liu C."/>
            <person name="Liu B."/>
            <person name="Ren Y."/>
            <person name="Zhang Y."/>
            <person name="Wang H."/>
            <person name="Li S."/>
            <person name="Jiang F."/>
            <person name="Yin L."/>
            <person name="Zhang G."/>
            <person name="Qian W."/>
            <person name="Fan W."/>
        </authorList>
    </citation>
    <scope>NUCLEOTIDE SEQUENCE [LARGE SCALE GENOMIC DNA]</scope>
    <source>
        <strain evidence="2">SZHN2017</strain>
        <tissue evidence="2">Muscle</tissue>
    </source>
</reference>
<evidence type="ECO:0000313" key="3">
    <source>
        <dbReference type="Proteomes" id="UP000245119"/>
    </source>
</evidence>
<keyword evidence="3" id="KW-1185">Reference proteome</keyword>
<dbReference type="OrthoDB" id="2423195at2759"/>